<dbReference type="EMBL" id="JBEDUW010000003">
    <property type="protein sequence ID" value="KAK9940212.1"/>
    <property type="molecule type" value="Genomic_DNA"/>
</dbReference>
<dbReference type="PANTHER" id="PTHR35460">
    <property type="entry name" value="TRNA LIGASE 1"/>
    <property type="match status" value="1"/>
</dbReference>
<dbReference type="Proteomes" id="UP001457282">
    <property type="component" value="Unassembled WGS sequence"/>
</dbReference>
<keyword evidence="2" id="KW-0732">Signal</keyword>
<gene>
    <name evidence="3" type="ORF">M0R45_016883</name>
</gene>
<dbReference type="InterPro" id="IPR038837">
    <property type="entry name" value="tRNA_ligase_1"/>
</dbReference>
<feature type="region of interest" description="Disordered" evidence="1">
    <location>
        <begin position="47"/>
        <end position="82"/>
    </location>
</feature>
<name>A0AAW1XTR3_RUBAR</name>
<evidence type="ECO:0000256" key="2">
    <source>
        <dbReference type="SAM" id="SignalP"/>
    </source>
</evidence>
<dbReference type="GO" id="GO:0003972">
    <property type="term" value="F:RNA ligase (ATP) activity"/>
    <property type="evidence" value="ECO:0007669"/>
    <property type="project" value="InterPro"/>
</dbReference>
<organism evidence="3 4">
    <name type="scientific">Rubus argutus</name>
    <name type="common">Southern blackberry</name>
    <dbReference type="NCBI Taxonomy" id="59490"/>
    <lineage>
        <taxon>Eukaryota</taxon>
        <taxon>Viridiplantae</taxon>
        <taxon>Streptophyta</taxon>
        <taxon>Embryophyta</taxon>
        <taxon>Tracheophyta</taxon>
        <taxon>Spermatophyta</taxon>
        <taxon>Magnoliopsida</taxon>
        <taxon>eudicotyledons</taxon>
        <taxon>Gunneridae</taxon>
        <taxon>Pentapetalae</taxon>
        <taxon>rosids</taxon>
        <taxon>fabids</taxon>
        <taxon>Rosales</taxon>
        <taxon>Rosaceae</taxon>
        <taxon>Rosoideae</taxon>
        <taxon>Rosoideae incertae sedis</taxon>
        <taxon>Rubus</taxon>
    </lineage>
</organism>
<evidence type="ECO:0000256" key="1">
    <source>
        <dbReference type="SAM" id="MobiDB-lite"/>
    </source>
</evidence>
<sequence>MLPPQRILYALSLTLLPSSSSSAFVSGTFSFLRPSPFCITLPRSLSSSSSSISLSHSSTMPYQPKGGHREQKWKEKTKTDNSVTNRLGEWSASGSSGQIDASVQPIQFGRVQVNKGPVQGHKGIWKPKSYGTVSGSTAVEAEVPVDKSKVGFQGNGAGLARPEKSSSGSSKLFKGNLLENFTVDNSTYAQVQVRATFYPKFENEKSDQEIRTRMIEMVSKGLATLEVSLKHSGSLFMYAGNEGGAYAKNSFGNIYTAVGVFVLGRMFRQAWGSEAAKMQAEFNEFLEKNRMCISMELVTAVLGDHGQRPNEDFVVVTAVTELGNGKPKFYSTPEIIAFCRKWRLPTNHIWLFSTRKAVTSLFAAFDALCEEGTATTVCRTLDEVADISIPGSKDHIKEQGEILEGIVARIVSHESSTHMEQVLKNFPPPPMEGAGLDLGPSLREICAANRLDETQQIKALLKGVGPSFCPDHSDWLGGAGDAHSRNADKAVLSKFLQSHPADFSTTKLQEMIRLMREKRFPAAFKCYHNYHKYDSMSSDNLFYKMVIHVHSDSAFRRYQKEMRSKPGLWPLYRGFFVDINLFKASKERAAEIAKTKSTIVDDDGGSGMSGKHGLADEDANLMIKLKFLTYKLRTFLIRNGLSILFKEGPAAYKAYYLRQMKIWGTSAGKQRELIKMLDEWAVYIRRKCGNKQLSSSVYLSEAEPFLEQYAKRSPQNQALIGSAGNLVRAEDFLAIIEGGRDEEGDLEKEFVPSSPSASTGDTIPKAEGLIVFFPGLPGSAKSALCKELLKAPGGFGDDRPAHSLMGDLIKGRYWQKVADERKKKPYSIMLADKNAPNEEVWRQIEDMCHRTGASAVPVVPDSEGTDSNPFSLDALAVFMYRVLQRSNHPGNLDKNSPNAGYVLLMFYHLYEGKSRPEFDGELVERFGSLVKIPLLKSDRNPLPDPVKSTIEEGMNLYKLHTKKHGRLESTKGTYAKEWAKWEKQLRDILFGNAEYLNSVQVPFESAVKEVSEGLSKIAKGEYKTPEYRTPDSGKGKIGAIVFAAISLPITNIKCVLHNLGRKDGPAEAFLKDKNLESKLKKAHVTLAHKRSHGVTAVANYGTFLHKLVPVDITALLFTDKMAAFEACPGSVEGERVISKNEWPHVTLWTAEGVAAKEANLLYNLHLEGKATRIAIDPPATIHGPLEFY</sequence>
<proteinExistence type="predicted"/>
<dbReference type="PANTHER" id="PTHR35460:SF1">
    <property type="entry name" value="TRNA LIGASE 1"/>
    <property type="match status" value="1"/>
</dbReference>
<feature type="compositionally biased region" description="Basic and acidic residues" evidence="1">
    <location>
        <begin position="67"/>
        <end position="79"/>
    </location>
</feature>
<evidence type="ECO:0008006" key="5">
    <source>
        <dbReference type="Google" id="ProtNLM"/>
    </source>
</evidence>
<evidence type="ECO:0000313" key="3">
    <source>
        <dbReference type="EMBL" id="KAK9940212.1"/>
    </source>
</evidence>
<reference evidence="3 4" key="1">
    <citation type="journal article" date="2023" name="G3 (Bethesda)">
        <title>A chromosome-length genome assembly and annotation of blackberry (Rubus argutus, cv. 'Hillquist').</title>
        <authorList>
            <person name="Bruna T."/>
            <person name="Aryal R."/>
            <person name="Dudchenko O."/>
            <person name="Sargent D.J."/>
            <person name="Mead D."/>
            <person name="Buti M."/>
            <person name="Cavallini A."/>
            <person name="Hytonen T."/>
            <person name="Andres J."/>
            <person name="Pham M."/>
            <person name="Weisz D."/>
            <person name="Mascagni F."/>
            <person name="Usai G."/>
            <person name="Natali L."/>
            <person name="Bassil N."/>
            <person name="Fernandez G.E."/>
            <person name="Lomsadze A."/>
            <person name="Armour M."/>
            <person name="Olukolu B."/>
            <person name="Poorten T."/>
            <person name="Britton C."/>
            <person name="Davik J."/>
            <person name="Ashrafi H."/>
            <person name="Aiden E.L."/>
            <person name="Borodovsky M."/>
            <person name="Worthington M."/>
        </authorList>
    </citation>
    <scope>NUCLEOTIDE SEQUENCE [LARGE SCALE GENOMIC DNA]</scope>
    <source>
        <strain evidence="3">PI 553951</strain>
    </source>
</reference>
<protein>
    <recommendedName>
        <fullName evidence="5">tRNA ligase phosphodiesterase domain-containing protein</fullName>
    </recommendedName>
</protein>
<dbReference type="GO" id="GO:0006388">
    <property type="term" value="P:tRNA splicing, via endonucleolytic cleavage and ligation"/>
    <property type="evidence" value="ECO:0007669"/>
    <property type="project" value="InterPro"/>
</dbReference>
<feature type="compositionally biased region" description="Low complexity" evidence="1">
    <location>
        <begin position="47"/>
        <end position="58"/>
    </location>
</feature>
<comment type="caution">
    <text evidence="3">The sequence shown here is derived from an EMBL/GenBank/DDBJ whole genome shotgun (WGS) entry which is preliminary data.</text>
</comment>
<keyword evidence="4" id="KW-1185">Reference proteome</keyword>
<feature type="chain" id="PRO_5043766351" description="tRNA ligase phosphodiesterase domain-containing protein" evidence="2">
    <location>
        <begin position="24"/>
        <end position="1188"/>
    </location>
</feature>
<evidence type="ECO:0000313" key="4">
    <source>
        <dbReference type="Proteomes" id="UP001457282"/>
    </source>
</evidence>
<feature type="signal peptide" evidence="2">
    <location>
        <begin position="1"/>
        <end position="23"/>
    </location>
</feature>
<dbReference type="AlphaFoldDB" id="A0AAW1XTR3"/>
<accession>A0AAW1XTR3</accession>